<protein>
    <submittedName>
        <fullName evidence="3">Pyridoxal reductase</fullName>
    </submittedName>
</protein>
<evidence type="ECO:0000256" key="1">
    <source>
        <dbReference type="ARBA" id="ARBA00023002"/>
    </source>
</evidence>
<sequence length="304" mass="33605">MARSTLKYVLGGSHIFNWSPEDTAAYREVMNKHGITDIDTSRIYERSEEVIGSLPNREALHVHTKTGGFTKGALSKQSILDSAHASLSHLKHIETYMFQSPDPSTPIEESLSAIASLHASGHIHDLCSSKGYVLPTVYTGPYNAVTRRNETELLPILRRLGISYWAYSPIGAGFLTKRFEDFNLPGNEGFGTGRFSREVEWMAGIVNQLYNRPKLLEALKLWNEVAREEGVAPAELAARWIAYHSALEAGRGDAVILGSSRPLQLDQTLETIKKGPLSQRAVEGVEKVWSVAKEDAQTGEPLFA</sequence>
<dbReference type="Proteomes" id="UP000243723">
    <property type="component" value="Unassembled WGS sequence"/>
</dbReference>
<dbReference type="InterPro" id="IPR023210">
    <property type="entry name" value="NADP_OxRdtase_dom"/>
</dbReference>
<gene>
    <name evidence="3" type="ORF">B9Z65_7594</name>
</gene>
<dbReference type="EMBL" id="NHZQ01000087">
    <property type="protein sequence ID" value="PSK53788.1"/>
    <property type="molecule type" value="Genomic_DNA"/>
</dbReference>
<dbReference type="PANTHER" id="PTHR43364">
    <property type="entry name" value="NADH-SPECIFIC METHYLGLYOXAL REDUCTASE-RELATED"/>
    <property type="match status" value="1"/>
</dbReference>
<name>A0A2P7ZZY9_9PEZI</name>
<proteinExistence type="predicted"/>
<dbReference type="InterPro" id="IPR050523">
    <property type="entry name" value="AKR_Detox_Biosynth"/>
</dbReference>
<organism evidence="3 4">
    <name type="scientific">Elsinoe australis</name>
    <dbReference type="NCBI Taxonomy" id="40998"/>
    <lineage>
        <taxon>Eukaryota</taxon>
        <taxon>Fungi</taxon>
        <taxon>Dikarya</taxon>
        <taxon>Ascomycota</taxon>
        <taxon>Pezizomycotina</taxon>
        <taxon>Dothideomycetes</taxon>
        <taxon>Dothideomycetidae</taxon>
        <taxon>Myriangiales</taxon>
        <taxon>Elsinoaceae</taxon>
        <taxon>Elsinoe</taxon>
    </lineage>
</organism>
<evidence type="ECO:0000313" key="3">
    <source>
        <dbReference type="EMBL" id="PSK53788.1"/>
    </source>
</evidence>
<reference evidence="3 4" key="1">
    <citation type="submission" date="2017-05" db="EMBL/GenBank/DDBJ databases">
        <title>Draft genome sequence of Elsinoe australis.</title>
        <authorList>
            <person name="Cheng Q."/>
        </authorList>
    </citation>
    <scope>NUCLEOTIDE SEQUENCE [LARGE SCALE GENOMIC DNA]</scope>
    <source>
        <strain evidence="3 4">NL1</strain>
    </source>
</reference>
<dbReference type="SUPFAM" id="SSF51430">
    <property type="entry name" value="NAD(P)-linked oxidoreductase"/>
    <property type="match status" value="1"/>
</dbReference>
<dbReference type="Pfam" id="PF00248">
    <property type="entry name" value="Aldo_ket_red"/>
    <property type="match status" value="1"/>
</dbReference>
<dbReference type="InterPro" id="IPR036812">
    <property type="entry name" value="NAD(P)_OxRdtase_dom_sf"/>
</dbReference>
<dbReference type="OrthoDB" id="2310150at2759"/>
<dbReference type="GO" id="GO:0016491">
    <property type="term" value="F:oxidoreductase activity"/>
    <property type="evidence" value="ECO:0007669"/>
    <property type="project" value="UniProtKB-KW"/>
</dbReference>
<feature type="domain" description="NADP-dependent oxidoreductase" evidence="2">
    <location>
        <begin position="11"/>
        <end position="289"/>
    </location>
</feature>
<evidence type="ECO:0000259" key="2">
    <source>
        <dbReference type="Pfam" id="PF00248"/>
    </source>
</evidence>
<keyword evidence="4" id="KW-1185">Reference proteome</keyword>
<dbReference type="PANTHER" id="PTHR43364:SF4">
    <property type="entry name" value="NAD(P)-LINKED OXIDOREDUCTASE SUPERFAMILY PROTEIN"/>
    <property type="match status" value="1"/>
</dbReference>
<dbReference type="AlphaFoldDB" id="A0A2P7ZZY9"/>
<keyword evidence="1" id="KW-0560">Oxidoreductase</keyword>
<comment type="caution">
    <text evidence="3">The sequence shown here is derived from an EMBL/GenBank/DDBJ whole genome shotgun (WGS) entry which is preliminary data.</text>
</comment>
<dbReference type="STRING" id="40998.A0A2P7ZZY9"/>
<evidence type="ECO:0000313" key="4">
    <source>
        <dbReference type="Proteomes" id="UP000243723"/>
    </source>
</evidence>
<accession>A0A2P7ZZY9</accession>
<dbReference type="Gene3D" id="3.20.20.100">
    <property type="entry name" value="NADP-dependent oxidoreductase domain"/>
    <property type="match status" value="1"/>
</dbReference>